<dbReference type="Pfam" id="PF01809">
    <property type="entry name" value="YidD"/>
    <property type="match status" value="1"/>
</dbReference>
<dbReference type="Proteomes" id="UP000070383">
    <property type="component" value="Unassembled WGS sequence"/>
</dbReference>
<name>A0A133KHZ2_9FIRM</name>
<comment type="similarity">
    <text evidence="1">Belongs to the UPF0161 family.</text>
</comment>
<dbReference type="PANTHER" id="PTHR33383">
    <property type="entry name" value="MEMBRANE PROTEIN INSERTION EFFICIENCY FACTOR-RELATED"/>
    <property type="match status" value="1"/>
</dbReference>
<comment type="caution">
    <text evidence="2">The sequence shown here is derived from an EMBL/GenBank/DDBJ whole genome shotgun (WGS) entry which is preliminary data.</text>
</comment>
<sequence>MLNKLFIAIIKFYQRFISPQLGYSKCKFQPTCSQYALEAFRKHGFLKAFFMSVWRILRCNPFSKGGYDPVN</sequence>
<dbReference type="RefSeq" id="WP_004836565.1">
    <property type="nucleotide sequence ID" value="NZ_CAMPNK010000009.1"/>
</dbReference>
<dbReference type="PATRIC" id="fig|33036.3.peg.253"/>
<comment type="subcellular location">
    <subcellularLocation>
        <location evidence="1">Cell membrane</location>
        <topology evidence="1">Peripheral membrane protein</topology>
        <orientation evidence="1">Cytoplasmic side</orientation>
    </subcellularLocation>
</comment>
<evidence type="ECO:0000256" key="1">
    <source>
        <dbReference type="HAMAP-Rule" id="MF_00386"/>
    </source>
</evidence>
<keyword evidence="3" id="KW-1185">Reference proteome</keyword>
<gene>
    <name evidence="2" type="ORF">HMPREF3200_00250</name>
</gene>
<keyword evidence="1" id="KW-1003">Cell membrane</keyword>
<keyword evidence="1" id="KW-0472">Membrane</keyword>
<proteinExistence type="inferred from homology"/>
<dbReference type="PANTHER" id="PTHR33383:SF1">
    <property type="entry name" value="MEMBRANE PROTEIN INSERTION EFFICIENCY FACTOR-RELATED"/>
    <property type="match status" value="1"/>
</dbReference>
<dbReference type="GO" id="GO:0005886">
    <property type="term" value="C:plasma membrane"/>
    <property type="evidence" value="ECO:0007669"/>
    <property type="project" value="UniProtKB-SubCell"/>
</dbReference>
<evidence type="ECO:0000313" key="3">
    <source>
        <dbReference type="Proteomes" id="UP000070383"/>
    </source>
</evidence>
<accession>A0A133KHZ2</accession>
<dbReference type="OrthoDB" id="9801753at2"/>
<protein>
    <recommendedName>
        <fullName evidence="1">Putative membrane protein insertion efficiency factor</fullName>
    </recommendedName>
</protein>
<comment type="function">
    <text evidence="1">Could be involved in insertion of integral membrane proteins into the membrane.</text>
</comment>
<dbReference type="STRING" id="33036.HMPREF3200_00250"/>
<dbReference type="AlphaFoldDB" id="A0A133KHZ2"/>
<reference evidence="3" key="1">
    <citation type="submission" date="2016-01" db="EMBL/GenBank/DDBJ databases">
        <authorList>
            <person name="Mitreva M."/>
            <person name="Pepin K.H."/>
            <person name="Mihindukulasuriya K.A."/>
            <person name="Fulton R."/>
            <person name="Fronick C."/>
            <person name="O'Laughlin M."/>
            <person name="Miner T."/>
            <person name="Herter B."/>
            <person name="Rosa B.A."/>
            <person name="Cordes M."/>
            <person name="Tomlinson C."/>
            <person name="Wollam A."/>
            <person name="Palsikar V.B."/>
            <person name="Mardis E.R."/>
            <person name="Wilson R.K."/>
        </authorList>
    </citation>
    <scope>NUCLEOTIDE SEQUENCE [LARGE SCALE GENOMIC DNA]</scope>
    <source>
        <strain evidence="3">MJR8151</strain>
    </source>
</reference>
<dbReference type="EMBL" id="LRPM01000005">
    <property type="protein sequence ID" value="KWZ79192.1"/>
    <property type="molecule type" value="Genomic_DNA"/>
</dbReference>
<dbReference type="InterPro" id="IPR002696">
    <property type="entry name" value="Membr_insert_effic_factor_YidD"/>
</dbReference>
<organism evidence="2 3">
    <name type="scientific">Anaerococcus tetradius</name>
    <dbReference type="NCBI Taxonomy" id="33036"/>
    <lineage>
        <taxon>Bacteria</taxon>
        <taxon>Bacillati</taxon>
        <taxon>Bacillota</taxon>
        <taxon>Tissierellia</taxon>
        <taxon>Tissierellales</taxon>
        <taxon>Peptoniphilaceae</taxon>
        <taxon>Anaerococcus</taxon>
    </lineage>
</organism>
<dbReference type="HAMAP" id="MF_00386">
    <property type="entry name" value="UPF0161_YidD"/>
    <property type="match status" value="1"/>
</dbReference>
<evidence type="ECO:0000313" key="2">
    <source>
        <dbReference type="EMBL" id="KWZ79192.1"/>
    </source>
</evidence>
<dbReference type="NCBIfam" id="TIGR00278">
    <property type="entry name" value="membrane protein insertion efficiency factor YidD"/>
    <property type="match status" value="1"/>
</dbReference>
<dbReference type="SMART" id="SM01234">
    <property type="entry name" value="Haemolytic"/>
    <property type="match status" value="1"/>
</dbReference>